<dbReference type="GO" id="GO:0019867">
    <property type="term" value="C:outer membrane"/>
    <property type="evidence" value="ECO:0007669"/>
    <property type="project" value="InterPro"/>
</dbReference>
<dbReference type="AlphaFoldDB" id="A0A7J0BHZ6"/>
<evidence type="ECO:0000313" key="2">
    <source>
        <dbReference type="Proteomes" id="UP000503840"/>
    </source>
</evidence>
<name>A0A7J0BHZ6_9BACT</name>
<dbReference type="PROSITE" id="PS51257">
    <property type="entry name" value="PROKAR_LIPOPROTEIN"/>
    <property type="match status" value="1"/>
</dbReference>
<organism evidence="1 2">
    <name type="scientific">Desulfovibrio subterraneus</name>
    <dbReference type="NCBI Taxonomy" id="2718620"/>
    <lineage>
        <taxon>Bacteria</taxon>
        <taxon>Pseudomonadati</taxon>
        <taxon>Thermodesulfobacteriota</taxon>
        <taxon>Desulfovibrionia</taxon>
        <taxon>Desulfovibrionales</taxon>
        <taxon>Desulfovibrionaceae</taxon>
        <taxon>Desulfovibrio</taxon>
    </lineage>
</organism>
<dbReference type="Proteomes" id="UP000503840">
    <property type="component" value="Unassembled WGS sequence"/>
</dbReference>
<keyword evidence="1" id="KW-0449">Lipoprotein</keyword>
<reference evidence="1 2" key="1">
    <citation type="submission" date="2020-05" db="EMBL/GenBank/DDBJ databases">
        <title>Draft genome sequence of Desulfovibrio sp. strain HN2T.</title>
        <authorList>
            <person name="Ueno A."/>
            <person name="Tamazawa S."/>
            <person name="Tamamura S."/>
            <person name="Murakami T."/>
            <person name="Kiyama T."/>
            <person name="Inomata H."/>
            <person name="Amano Y."/>
            <person name="Miyakawa K."/>
            <person name="Tamaki H."/>
            <person name="Naganuma T."/>
            <person name="Kaneko K."/>
        </authorList>
    </citation>
    <scope>NUCLEOTIDE SEQUENCE [LARGE SCALE GENOMIC DNA]</scope>
    <source>
        <strain evidence="1 2">HN2</strain>
    </source>
</reference>
<evidence type="ECO:0000313" key="1">
    <source>
        <dbReference type="EMBL" id="GFM33329.1"/>
    </source>
</evidence>
<dbReference type="EMBL" id="BLVO01000013">
    <property type="protein sequence ID" value="GFM33329.1"/>
    <property type="molecule type" value="Genomic_DNA"/>
</dbReference>
<dbReference type="InterPro" id="IPR007485">
    <property type="entry name" value="LPS_assembly_LptE"/>
</dbReference>
<comment type="caution">
    <text evidence="1">The sequence shown here is derived from an EMBL/GenBank/DDBJ whole genome shotgun (WGS) entry which is preliminary data.</text>
</comment>
<sequence length="175" mass="19716">MWLPTSRNSVVGVARLLLLVLTATVLLSGCGYTLAGKEKGIFGSSKATVRMGSVENPTMYAWLPPRLRSLMRDEIHKRNLARWVDSSPSDYTMRIVINEFRLRSHMQNTDDVTLIYSASLSFEAIVYSGAKNAVVWRSGKESLSRTYDAKNEQEAGSELALLLVQRVCDRMRHNF</sequence>
<protein>
    <submittedName>
        <fullName evidence="1">Lipoprotein</fullName>
    </submittedName>
</protein>
<dbReference type="GO" id="GO:0043165">
    <property type="term" value="P:Gram-negative-bacterium-type cell outer membrane assembly"/>
    <property type="evidence" value="ECO:0007669"/>
    <property type="project" value="InterPro"/>
</dbReference>
<proteinExistence type="predicted"/>
<keyword evidence="2" id="KW-1185">Reference proteome</keyword>
<gene>
    <name evidence="1" type="ORF">DSM101010T_16940</name>
</gene>
<accession>A0A7J0BHZ6</accession>
<dbReference type="RefSeq" id="WP_174404997.1">
    <property type="nucleotide sequence ID" value="NZ_BLVO01000013.1"/>
</dbReference>
<dbReference type="Pfam" id="PF04390">
    <property type="entry name" value="LptE"/>
    <property type="match status" value="1"/>
</dbReference>